<dbReference type="EMBL" id="UOEA01000034">
    <property type="protein sequence ID" value="VAV83047.1"/>
    <property type="molecule type" value="Genomic_DNA"/>
</dbReference>
<dbReference type="GO" id="GO:0004519">
    <property type="term" value="F:endonuclease activity"/>
    <property type="evidence" value="ECO:0007669"/>
    <property type="project" value="UniProtKB-KW"/>
</dbReference>
<evidence type="ECO:0000313" key="1">
    <source>
        <dbReference type="EMBL" id="VAV83047.1"/>
    </source>
</evidence>
<keyword evidence="1" id="KW-0255">Endonuclease</keyword>
<name>A0A3B0QTK1_9ZZZZ</name>
<gene>
    <name evidence="1" type="ORF">MNBD_DELTA01-702</name>
</gene>
<dbReference type="InterPro" id="IPR016195">
    <property type="entry name" value="Pol/histidinol_Pase-like"/>
</dbReference>
<sequence>KTRKIHSLIFAPSIEAVRKINTELARRGNVNSDGRPIFGFTAKELLKIALSASPDAMLIPAHAWTPWFSIFGSKSGFDTIEECFGDMTPHIFAIETGLSSDPQMNRRVSMLDNITLISNSDAHSPAKLGREATIFEAEMDYLEITGAIKKQGPGRLVSTIEFFPEEGKYHSDGHRDCGVLFSPAQTREAGGKCPECGGKITVGVLSRVEDLSDRSEDCAAKDALPCKKLVPLQEIIAVTLGRGVNTKGVQKEYMSMTDSADEFQILLGKTEGELKDITSDEIASAILRVRDGHLEISPGFDGQFGTIGISKVSAQRSLI</sequence>
<dbReference type="Gene3D" id="3.20.20.140">
    <property type="entry name" value="Metal-dependent hydrolases"/>
    <property type="match status" value="1"/>
</dbReference>
<protein>
    <submittedName>
        <fullName evidence="1">Endonuclease Q, cleaves 5' to damaged DNA bases</fullName>
    </submittedName>
</protein>
<dbReference type="AlphaFoldDB" id="A0A3B0QTK1"/>
<dbReference type="PANTHER" id="PTHR40084">
    <property type="entry name" value="PHOSPHOHYDROLASE, PHP FAMILY"/>
    <property type="match status" value="1"/>
</dbReference>
<keyword evidence="1" id="KW-0378">Hydrolase</keyword>
<keyword evidence="1" id="KW-0540">Nuclease</keyword>
<proteinExistence type="predicted"/>
<reference evidence="1" key="1">
    <citation type="submission" date="2018-06" db="EMBL/GenBank/DDBJ databases">
        <authorList>
            <person name="Zhirakovskaya E."/>
        </authorList>
    </citation>
    <scope>NUCLEOTIDE SEQUENCE</scope>
</reference>
<dbReference type="CDD" id="cd19067">
    <property type="entry name" value="PfuEndoQ-like"/>
    <property type="match status" value="1"/>
</dbReference>
<organism evidence="1">
    <name type="scientific">hydrothermal vent metagenome</name>
    <dbReference type="NCBI Taxonomy" id="652676"/>
    <lineage>
        <taxon>unclassified sequences</taxon>
        <taxon>metagenomes</taxon>
        <taxon>ecological metagenomes</taxon>
    </lineage>
</organism>
<dbReference type="PANTHER" id="PTHR40084:SF1">
    <property type="entry name" value="PHOSPHOTRANSFERASE"/>
    <property type="match status" value="1"/>
</dbReference>
<dbReference type="SUPFAM" id="SSF89550">
    <property type="entry name" value="PHP domain-like"/>
    <property type="match status" value="1"/>
</dbReference>
<feature type="non-terminal residue" evidence="1">
    <location>
        <position position="1"/>
    </location>
</feature>
<accession>A0A3B0QTK1</accession>